<gene>
    <name evidence="2" type="ORF">JOM49_005991</name>
</gene>
<dbReference type="InterPro" id="IPR022002">
    <property type="entry name" value="ChsH2_Znr"/>
</dbReference>
<organism evidence="2 3">
    <name type="scientific">Amycolatopsis magusensis</name>
    <dbReference type="NCBI Taxonomy" id="882444"/>
    <lineage>
        <taxon>Bacteria</taxon>
        <taxon>Bacillati</taxon>
        <taxon>Actinomycetota</taxon>
        <taxon>Actinomycetes</taxon>
        <taxon>Pseudonocardiales</taxon>
        <taxon>Pseudonocardiaceae</taxon>
        <taxon>Amycolatopsis</taxon>
    </lineage>
</organism>
<dbReference type="Pfam" id="PF12172">
    <property type="entry name" value="zf-ChsH2"/>
    <property type="match status" value="1"/>
</dbReference>
<accession>A0ABS4PYF8</accession>
<comment type="caution">
    <text evidence="2">The sequence shown here is derived from an EMBL/GenBank/DDBJ whole genome shotgun (WGS) entry which is preliminary data.</text>
</comment>
<reference evidence="2 3" key="1">
    <citation type="submission" date="2021-03" db="EMBL/GenBank/DDBJ databases">
        <title>Sequencing the genomes of 1000 actinobacteria strains.</title>
        <authorList>
            <person name="Klenk H.-P."/>
        </authorList>
    </citation>
    <scope>NUCLEOTIDE SEQUENCE [LARGE SCALE GENOMIC DNA]</scope>
    <source>
        <strain evidence="2 3">DSM 45510</strain>
    </source>
</reference>
<protein>
    <submittedName>
        <fullName evidence="2">OB-fold protein</fullName>
    </submittedName>
</protein>
<feature type="domain" description="ChsH2 rubredoxin-like zinc ribbon" evidence="1">
    <location>
        <begin position="13"/>
        <end position="40"/>
    </location>
</feature>
<dbReference type="Proteomes" id="UP000741013">
    <property type="component" value="Unassembled WGS sequence"/>
</dbReference>
<dbReference type="EMBL" id="JAGGMS010000001">
    <property type="protein sequence ID" value="MBP2184465.1"/>
    <property type="molecule type" value="Genomic_DNA"/>
</dbReference>
<dbReference type="RefSeq" id="WP_209667479.1">
    <property type="nucleotide sequence ID" value="NZ_JAGGMS010000001.1"/>
</dbReference>
<evidence type="ECO:0000313" key="2">
    <source>
        <dbReference type="EMBL" id="MBP2184465.1"/>
    </source>
</evidence>
<sequence length="131" mass="14563">MSPAYPRRSGDDILFPRCTDCGRWRWPDGEICRTCGSDKLVATPWSGTAVLLAEVRVHRGVPAPFLADGPYDLIALDLGGLRFLTRWASRPATPIRGQACTLRWGEIHGTPWPLAHAQTTFVTSPRRRVLP</sequence>
<evidence type="ECO:0000259" key="1">
    <source>
        <dbReference type="Pfam" id="PF12172"/>
    </source>
</evidence>
<keyword evidence="3" id="KW-1185">Reference proteome</keyword>
<dbReference type="InterPro" id="IPR012340">
    <property type="entry name" value="NA-bd_OB-fold"/>
</dbReference>
<proteinExistence type="predicted"/>
<name>A0ABS4PYF8_9PSEU</name>
<dbReference type="SUPFAM" id="SSF50249">
    <property type="entry name" value="Nucleic acid-binding proteins"/>
    <property type="match status" value="1"/>
</dbReference>
<evidence type="ECO:0000313" key="3">
    <source>
        <dbReference type="Proteomes" id="UP000741013"/>
    </source>
</evidence>